<feature type="chain" id="PRO_5038809545" description="Lipoprotein" evidence="1">
    <location>
        <begin position="23"/>
        <end position="377"/>
    </location>
</feature>
<evidence type="ECO:0000313" key="2">
    <source>
        <dbReference type="EMBL" id="KAB2331894.1"/>
    </source>
</evidence>
<dbReference type="Proteomes" id="UP000441354">
    <property type="component" value="Unassembled WGS sequence"/>
</dbReference>
<protein>
    <recommendedName>
        <fullName evidence="4">Lipoprotein</fullName>
    </recommendedName>
</protein>
<evidence type="ECO:0008006" key="4">
    <source>
        <dbReference type="Google" id="ProtNLM"/>
    </source>
</evidence>
<gene>
    <name evidence="2" type="ORF">F7732_14610</name>
</gene>
<dbReference type="AlphaFoldDB" id="A0A7V7RKN0"/>
<feature type="signal peptide" evidence="1">
    <location>
        <begin position="1"/>
        <end position="22"/>
    </location>
</feature>
<reference evidence="2 3" key="1">
    <citation type="journal article" date="2014" name="Arch. Microbiol.">
        <title>Bacillus mesophilum sp. nov., strain IITR-54T, a novel 4-chlorobiphenyl dechlorinating bacterium.</title>
        <authorList>
            <person name="Manickam N."/>
            <person name="Singh N.K."/>
            <person name="Bajaj A."/>
            <person name="Kumar R.M."/>
            <person name="Kaur G."/>
            <person name="Kaur N."/>
            <person name="Bala M."/>
            <person name="Kumar A."/>
            <person name="Mayilraj S."/>
        </authorList>
    </citation>
    <scope>NUCLEOTIDE SEQUENCE [LARGE SCALE GENOMIC DNA]</scope>
    <source>
        <strain evidence="2 3">IITR-54</strain>
    </source>
</reference>
<accession>A0A7V7RKN0</accession>
<sequence length="377" mass="43261">MKKFYITVCLLLLTACSYDTIASIKSETLSETKEAKDAAIEEKAEPAVIAEGKEKMDTVTLKEESLFKFEVKDGSYDYNVFVYAKNAEKKDVFYSGHYAFYLAEKDSTVAYKQNVLKDEEILTFKTGNDEQIYPLKLGKKTIFAVAEQIDQVHSQFLFAGIDNGELKLISNGEIESLNDITIRNINQKYLQTIKRDSSSDTIYFTTWGLNEETLKLVEQDQETITDEEKVDFWLESLNEKNAFYYPFKDLELNADLLAKAKQGIPVGSPYPLGTNIQEIKKAEPYYMREGVKEEGPYVMYPEITYYYNAEDSKVTAAEIPGERLRTSLTEAEKIFKQFGETLKNETGTSIYLNTEKYQIEAVADHDDKVKLLRLKRR</sequence>
<proteinExistence type="predicted"/>
<dbReference type="OrthoDB" id="2817982at2"/>
<keyword evidence="3" id="KW-1185">Reference proteome</keyword>
<dbReference type="EMBL" id="WBOT01000004">
    <property type="protein sequence ID" value="KAB2331894.1"/>
    <property type="molecule type" value="Genomic_DNA"/>
</dbReference>
<organism evidence="2 3">
    <name type="scientific">Bacillus mesophilum</name>
    <dbReference type="NCBI Taxonomy" id="1071718"/>
    <lineage>
        <taxon>Bacteria</taxon>
        <taxon>Bacillati</taxon>
        <taxon>Bacillota</taxon>
        <taxon>Bacilli</taxon>
        <taxon>Bacillales</taxon>
        <taxon>Bacillaceae</taxon>
        <taxon>Bacillus</taxon>
    </lineage>
</organism>
<evidence type="ECO:0000313" key="3">
    <source>
        <dbReference type="Proteomes" id="UP000441354"/>
    </source>
</evidence>
<dbReference type="RefSeq" id="WP_151574759.1">
    <property type="nucleotide sequence ID" value="NZ_WBOT01000004.1"/>
</dbReference>
<comment type="caution">
    <text evidence="2">The sequence shown here is derived from an EMBL/GenBank/DDBJ whole genome shotgun (WGS) entry which is preliminary data.</text>
</comment>
<evidence type="ECO:0000256" key="1">
    <source>
        <dbReference type="SAM" id="SignalP"/>
    </source>
</evidence>
<name>A0A7V7RKN0_9BACI</name>
<dbReference type="PROSITE" id="PS51257">
    <property type="entry name" value="PROKAR_LIPOPROTEIN"/>
    <property type="match status" value="1"/>
</dbReference>
<keyword evidence="1" id="KW-0732">Signal</keyword>